<dbReference type="Proteomes" id="UP000184330">
    <property type="component" value="Unassembled WGS sequence"/>
</dbReference>
<evidence type="ECO:0000313" key="2">
    <source>
        <dbReference type="Proteomes" id="UP000184330"/>
    </source>
</evidence>
<name>A0A1L7XU47_9HELO</name>
<dbReference type="AlphaFoldDB" id="A0A1L7XU47"/>
<organism evidence="1 2">
    <name type="scientific">Phialocephala subalpina</name>
    <dbReference type="NCBI Taxonomy" id="576137"/>
    <lineage>
        <taxon>Eukaryota</taxon>
        <taxon>Fungi</taxon>
        <taxon>Dikarya</taxon>
        <taxon>Ascomycota</taxon>
        <taxon>Pezizomycotina</taxon>
        <taxon>Leotiomycetes</taxon>
        <taxon>Helotiales</taxon>
        <taxon>Mollisiaceae</taxon>
        <taxon>Phialocephala</taxon>
        <taxon>Phialocephala fortinii species complex</taxon>
    </lineage>
</organism>
<accession>A0A1L7XU47</accession>
<protein>
    <submittedName>
        <fullName evidence="1">Uncharacterized protein</fullName>
    </submittedName>
</protein>
<dbReference type="EMBL" id="FJOG01000056">
    <property type="protein sequence ID" value="CZR68551.1"/>
    <property type="molecule type" value="Genomic_DNA"/>
</dbReference>
<evidence type="ECO:0000313" key="1">
    <source>
        <dbReference type="EMBL" id="CZR68551.1"/>
    </source>
</evidence>
<proteinExistence type="predicted"/>
<gene>
    <name evidence="1" type="ORF">PAC_18450</name>
</gene>
<sequence length="280" mass="32160">MRLRDGKFTFLTLEDETAHNAAILGSFRKNREWLHRSRIERTWSQEPLFIKLTPTLKIPFITWDHLQDFCNRGVAIYAPNNGRFGCRNMKWLEDYAYENWWKLVFLEAAEGGQMDTDDVVAAHGKLLARLSKCQPWFGWPLSISKFDGPCILDQQQPEQYKVKPLYRALVIVADIKPRSEDKEKMVVKLVRTGITAGLSAPVSFAELGMDKDVVSVTLEEALNFVVKLEDREEAAFPKLYPTVLHNQLGRLSYWTGFSRREGYTGGPLDTPSSEWINEDA</sequence>
<keyword evidence="2" id="KW-1185">Reference proteome</keyword>
<dbReference type="OrthoDB" id="5364844at2759"/>
<reference evidence="1 2" key="1">
    <citation type="submission" date="2016-03" db="EMBL/GenBank/DDBJ databases">
        <authorList>
            <person name="Ploux O."/>
        </authorList>
    </citation>
    <scope>NUCLEOTIDE SEQUENCE [LARGE SCALE GENOMIC DNA]</scope>
    <source>
        <strain evidence="1 2">UAMH 11012</strain>
    </source>
</reference>